<dbReference type="InterPro" id="IPR011009">
    <property type="entry name" value="Kinase-like_dom_sf"/>
</dbReference>
<keyword evidence="6" id="KW-0175">Coiled coil</keyword>
<dbReference type="SUPFAM" id="SSF56112">
    <property type="entry name" value="Protein kinase-like (PK-like)"/>
    <property type="match status" value="1"/>
</dbReference>
<keyword evidence="7" id="KW-0812">Transmembrane</keyword>
<dbReference type="Gene3D" id="3.30.200.20">
    <property type="entry name" value="Phosphorylase Kinase, domain 1"/>
    <property type="match status" value="1"/>
</dbReference>
<dbReference type="Pfam" id="PF00069">
    <property type="entry name" value="Pkinase"/>
    <property type="match status" value="1"/>
</dbReference>
<dbReference type="InterPro" id="IPR017441">
    <property type="entry name" value="Protein_kinase_ATP_BS"/>
</dbReference>
<evidence type="ECO:0000256" key="4">
    <source>
        <dbReference type="ARBA" id="ARBA00022840"/>
    </source>
</evidence>
<evidence type="ECO:0000256" key="2">
    <source>
        <dbReference type="ARBA" id="ARBA00022741"/>
    </source>
</evidence>
<dbReference type="Gene3D" id="1.10.510.10">
    <property type="entry name" value="Transferase(Phosphotransferase) domain 1"/>
    <property type="match status" value="1"/>
</dbReference>
<keyword evidence="7" id="KW-1133">Transmembrane helix</keyword>
<dbReference type="Proteomes" id="UP001139031">
    <property type="component" value="Unassembled WGS sequence"/>
</dbReference>
<dbReference type="PROSITE" id="PS00108">
    <property type="entry name" value="PROTEIN_KINASE_ST"/>
    <property type="match status" value="1"/>
</dbReference>
<keyword evidence="2 5" id="KW-0547">Nucleotide-binding</keyword>
<feature type="transmembrane region" description="Helical" evidence="7">
    <location>
        <begin position="6"/>
        <end position="24"/>
    </location>
</feature>
<accession>A0ABS7TUP3</accession>
<organism evidence="9 10">
    <name type="scientific">Nannocystis pusilla</name>
    <dbReference type="NCBI Taxonomy" id="889268"/>
    <lineage>
        <taxon>Bacteria</taxon>
        <taxon>Pseudomonadati</taxon>
        <taxon>Myxococcota</taxon>
        <taxon>Polyangia</taxon>
        <taxon>Nannocystales</taxon>
        <taxon>Nannocystaceae</taxon>
        <taxon>Nannocystis</taxon>
    </lineage>
</organism>
<dbReference type="InterPro" id="IPR008271">
    <property type="entry name" value="Ser/Thr_kinase_AS"/>
</dbReference>
<evidence type="ECO:0000313" key="10">
    <source>
        <dbReference type="Proteomes" id="UP001139031"/>
    </source>
</evidence>
<protein>
    <submittedName>
        <fullName evidence="9">Serine/threonine protein kinase</fullName>
    </submittedName>
</protein>
<sequence>MVEILVPFFFFFSVIMALLGPKYLRFKHEQRMKELEAGAGEAGQLKALMAERKALLEERKALEQRVQSLETIVCNVDFELNAKLQRLAVATQSIAALGPAPNARAAVTAASEAEGLVAGQVRPGQRVANRFVVARLLGAGGMGAVYLARDEQLGEEVALKVIAGLGLLDPSAADRLRREASTARRISHPNVVRLHDIGEESGLLFLSMEYVAGESLAARLKRIGAIPAAQLRPIAEQLCDGLAAAHAAGVIHRDLKPANVLLAGDRTVKIIDFGIARPLAEAGMTATNMVVGTPEYMAPEQVRGGVMDARTDIYALGAMLYHALTGRPPFAAPSPIALGLAHCQEPVPAPRLLRPDIPVEWEALILRALEKDPARRFQSASELREVFRAAEAPTWHGPAPTVRV</sequence>
<dbReference type="PROSITE" id="PS50011">
    <property type="entry name" value="PROTEIN_KINASE_DOM"/>
    <property type="match status" value="1"/>
</dbReference>
<reference evidence="9" key="1">
    <citation type="submission" date="2021-08" db="EMBL/GenBank/DDBJ databases">
        <authorList>
            <person name="Stevens D.C."/>
        </authorList>
    </citation>
    <scope>NUCLEOTIDE SEQUENCE</scope>
    <source>
        <strain evidence="9">DSM 53165</strain>
    </source>
</reference>
<evidence type="ECO:0000256" key="1">
    <source>
        <dbReference type="ARBA" id="ARBA00022679"/>
    </source>
</evidence>
<evidence type="ECO:0000256" key="5">
    <source>
        <dbReference type="PROSITE-ProRule" id="PRU10141"/>
    </source>
</evidence>
<dbReference type="SMART" id="SM00220">
    <property type="entry name" value="S_TKc"/>
    <property type="match status" value="1"/>
</dbReference>
<dbReference type="PANTHER" id="PTHR43289">
    <property type="entry name" value="MITOGEN-ACTIVATED PROTEIN KINASE KINASE KINASE 20-RELATED"/>
    <property type="match status" value="1"/>
</dbReference>
<comment type="caution">
    <text evidence="9">The sequence shown here is derived from an EMBL/GenBank/DDBJ whole genome shotgun (WGS) entry which is preliminary data.</text>
</comment>
<dbReference type="PANTHER" id="PTHR43289:SF6">
    <property type="entry name" value="SERINE_THREONINE-PROTEIN KINASE NEKL-3"/>
    <property type="match status" value="1"/>
</dbReference>
<keyword evidence="10" id="KW-1185">Reference proteome</keyword>
<dbReference type="PROSITE" id="PS00107">
    <property type="entry name" value="PROTEIN_KINASE_ATP"/>
    <property type="match status" value="1"/>
</dbReference>
<feature type="binding site" evidence="5">
    <location>
        <position position="160"/>
    </location>
    <ligand>
        <name>ATP</name>
        <dbReference type="ChEBI" id="CHEBI:30616"/>
    </ligand>
</feature>
<evidence type="ECO:0000313" key="9">
    <source>
        <dbReference type="EMBL" id="MBZ5711982.1"/>
    </source>
</evidence>
<keyword evidence="9" id="KW-0723">Serine/threonine-protein kinase</keyword>
<dbReference type="GO" id="GO:0004674">
    <property type="term" value="F:protein serine/threonine kinase activity"/>
    <property type="evidence" value="ECO:0007669"/>
    <property type="project" value="UniProtKB-KW"/>
</dbReference>
<evidence type="ECO:0000259" key="8">
    <source>
        <dbReference type="PROSITE" id="PS50011"/>
    </source>
</evidence>
<feature type="domain" description="Protein kinase" evidence="8">
    <location>
        <begin position="131"/>
        <end position="388"/>
    </location>
</feature>
<keyword evidence="3 9" id="KW-0418">Kinase</keyword>
<dbReference type="RefSeq" id="WP_224193744.1">
    <property type="nucleotide sequence ID" value="NZ_JAIRAU010000028.1"/>
</dbReference>
<proteinExistence type="predicted"/>
<evidence type="ECO:0000256" key="6">
    <source>
        <dbReference type="SAM" id="Coils"/>
    </source>
</evidence>
<keyword evidence="4 5" id="KW-0067">ATP-binding</keyword>
<dbReference type="CDD" id="cd14014">
    <property type="entry name" value="STKc_PknB_like"/>
    <property type="match status" value="1"/>
</dbReference>
<evidence type="ECO:0000256" key="3">
    <source>
        <dbReference type="ARBA" id="ARBA00022777"/>
    </source>
</evidence>
<keyword evidence="1" id="KW-0808">Transferase</keyword>
<evidence type="ECO:0000256" key="7">
    <source>
        <dbReference type="SAM" id="Phobius"/>
    </source>
</evidence>
<dbReference type="EMBL" id="JAIRAU010000028">
    <property type="protein sequence ID" value="MBZ5711982.1"/>
    <property type="molecule type" value="Genomic_DNA"/>
</dbReference>
<dbReference type="InterPro" id="IPR000719">
    <property type="entry name" value="Prot_kinase_dom"/>
</dbReference>
<name>A0ABS7TUP3_9BACT</name>
<feature type="coiled-coil region" evidence="6">
    <location>
        <begin position="45"/>
        <end position="72"/>
    </location>
</feature>
<keyword evidence="7" id="KW-0472">Membrane</keyword>
<gene>
    <name evidence="9" type="ORF">K7C98_22290</name>
</gene>